<sequence length="40" mass="4838">MLRGLKRLNRYNKKILKLGGKLANRIFQKLPKDLDFRFMC</sequence>
<gene>
    <name evidence="1" type="ORF">LEP1GSC024_3405</name>
</gene>
<dbReference type="Proteomes" id="UP000012138">
    <property type="component" value="Unassembled WGS sequence"/>
</dbReference>
<evidence type="ECO:0000313" key="1">
    <source>
        <dbReference type="EMBL" id="EMO87579.1"/>
    </source>
</evidence>
<proteinExistence type="predicted"/>
<protein>
    <submittedName>
        <fullName evidence="1">Uncharacterized protein</fullName>
    </submittedName>
</protein>
<reference evidence="1 2" key="1">
    <citation type="submission" date="2013-01" db="EMBL/GenBank/DDBJ databases">
        <authorList>
            <person name="Harkins D.M."/>
            <person name="Durkin A.S."/>
            <person name="Brinkac L.M."/>
            <person name="Haft D.H."/>
            <person name="Selengut J.D."/>
            <person name="Sanka R."/>
            <person name="DePew J."/>
            <person name="Purushe J."/>
            <person name="Whelen A.C."/>
            <person name="Vinetz J.M."/>
            <person name="Sutton G.G."/>
            <person name="Nierman W.C."/>
            <person name="Fouts D.E."/>
        </authorList>
    </citation>
    <scope>NUCLEOTIDE SEQUENCE [LARGE SCALE GENOMIC DNA]</scope>
    <source>
        <strain evidence="1 2">2001034031</strain>
    </source>
</reference>
<name>M6YD84_9LEPT</name>
<dbReference type="AlphaFoldDB" id="M6YD84"/>
<comment type="caution">
    <text evidence="1">The sequence shown here is derived from an EMBL/GenBank/DDBJ whole genome shotgun (WGS) entry which is preliminary data.</text>
</comment>
<evidence type="ECO:0000313" key="2">
    <source>
        <dbReference type="Proteomes" id="UP000012138"/>
    </source>
</evidence>
<accession>M6YD84</accession>
<dbReference type="EMBL" id="AKXB02000150">
    <property type="protein sequence ID" value="EMO87579.1"/>
    <property type="molecule type" value="Genomic_DNA"/>
</dbReference>
<organism evidence="1 2">
    <name type="scientific">Leptospira noguchii str. 2001034031</name>
    <dbReference type="NCBI Taxonomy" id="1193053"/>
    <lineage>
        <taxon>Bacteria</taxon>
        <taxon>Pseudomonadati</taxon>
        <taxon>Spirochaetota</taxon>
        <taxon>Spirochaetia</taxon>
        <taxon>Leptospirales</taxon>
        <taxon>Leptospiraceae</taxon>
        <taxon>Leptospira</taxon>
    </lineage>
</organism>